<evidence type="ECO:0000256" key="11">
    <source>
        <dbReference type="SAM" id="Coils"/>
    </source>
</evidence>
<keyword evidence="16" id="KW-1185">Reference proteome</keyword>
<proteinExistence type="inferred from homology"/>
<dbReference type="PANTHER" id="PTHR25462">
    <property type="entry name" value="BONUS, ISOFORM C-RELATED"/>
    <property type="match status" value="1"/>
</dbReference>
<feature type="region of interest" description="Disordered" evidence="12">
    <location>
        <begin position="505"/>
        <end position="550"/>
    </location>
</feature>
<evidence type="ECO:0000313" key="16">
    <source>
        <dbReference type="Proteomes" id="UP001642483"/>
    </source>
</evidence>
<dbReference type="InterPro" id="IPR001258">
    <property type="entry name" value="NHL_repeat"/>
</dbReference>
<dbReference type="SUPFAM" id="SSF57845">
    <property type="entry name" value="B-box zinc-binding domain"/>
    <property type="match status" value="1"/>
</dbReference>
<evidence type="ECO:0000313" key="15">
    <source>
        <dbReference type="EMBL" id="CAK8694792.1"/>
    </source>
</evidence>
<keyword evidence="5" id="KW-0479">Metal-binding</keyword>
<dbReference type="PROSITE" id="PS51125">
    <property type="entry name" value="NHL"/>
    <property type="match status" value="2"/>
</dbReference>
<dbReference type="PROSITE" id="PS50089">
    <property type="entry name" value="ZF_RING_2"/>
    <property type="match status" value="1"/>
</dbReference>
<dbReference type="InterPro" id="IPR027370">
    <property type="entry name" value="Znf-RING_euk"/>
</dbReference>
<dbReference type="SMART" id="SM00184">
    <property type="entry name" value="RING"/>
    <property type="match status" value="1"/>
</dbReference>
<evidence type="ECO:0000256" key="7">
    <source>
        <dbReference type="ARBA" id="ARBA00022771"/>
    </source>
</evidence>
<dbReference type="PROSITE" id="PS00518">
    <property type="entry name" value="ZF_RING_1"/>
    <property type="match status" value="1"/>
</dbReference>
<evidence type="ECO:0000259" key="13">
    <source>
        <dbReference type="PROSITE" id="PS50089"/>
    </source>
</evidence>
<evidence type="ECO:0000256" key="5">
    <source>
        <dbReference type="ARBA" id="ARBA00022723"/>
    </source>
</evidence>
<dbReference type="Pfam" id="PF00643">
    <property type="entry name" value="zf-B_box"/>
    <property type="match status" value="1"/>
</dbReference>
<dbReference type="Gene3D" id="3.30.40.10">
    <property type="entry name" value="Zinc/RING finger domain, C3HC4 (zinc finger)"/>
    <property type="match status" value="1"/>
</dbReference>
<evidence type="ECO:0000256" key="12">
    <source>
        <dbReference type="SAM" id="MobiDB-lite"/>
    </source>
</evidence>
<accession>A0ABP0GST1</accession>
<keyword evidence="4" id="KW-0597">Phosphoprotein</keyword>
<comment type="catalytic activity">
    <reaction evidence="1">
        <text>S-ubiquitinyl-[E2 ubiquitin-conjugating enzyme]-L-cysteine + [acceptor protein]-L-lysine = [E2 ubiquitin-conjugating enzyme]-L-cysteine + N(6)-ubiquitinyl-[acceptor protein]-L-lysine.</text>
        <dbReference type="EC" id="2.3.2.27"/>
    </reaction>
</comment>
<name>A0ABP0GST1_CLALP</name>
<dbReference type="InterPro" id="IPR011042">
    <property type="entry name" value="6-blade_b-propeller_TolB-like"/>
</dbReference>
<dbReference type="PROSITE" id="PS50119">
    <property type="entry name" value="ZF_BBOX"/>
    <property type="match status" value="2"/>
</dbReference>
<evidence type="ECO:0000256" key="8">
    <source>
        <dbReference type="ARBA" id="ARBA00022833"/>
    </source>
</evidence>
<dbReference type="SMART" id="SM00336">
    <property type="entry name" value="BBOX"/>
    <property type="match status" value="2"/>
</dbReference>
<dbReference type="Pfam" id="PF13445">
    <property type="entry name" value="zf-RING_UBOX"/>
    <property type="match status" value="1"/>
</dbReference>
<dbReference type="CDD" id="cd05819">
    <property type="entry name" value="NHL"/>
    <property type="match status" value="1"/>
</dbReference>
<comment type="similarity">
    <text evidence="2">Belongs to the TRIM/RBCC family.</text>
</comment>
<keyword evidence="7 9" id="KW-0863">Zinc-finger</keyword>
<feature type="coiled-coil region" evidence="11">
    <location>
        <begin position="231"/>
        <end position="268"/>
    </location>
</feature>
<keyword evidence="11" id="KW-0175">Coiled coil</keyword>
<feature type="repeat" description="NHL" evidence="10">
    <location>
        <begin position="810"/>
        <end position="853"/>
    </location>
</feature>
<dbReference type="InterPro" id="IPR000315">
    <property type="entry name" value="Znf_B-box"/>
</dbReference>
<dbReference type="Gene3D" id="3.30.160.60">
    <property type="entry name" value="Classic Zinc Finger"/>
    <property type="match status" value="1"/>
</dbReference>
<dbReference type="EC" id="2.3.2.27" evidence="3"/>
<evidence type="ECO:0000256" key="2">
    <source>
        <dbReference type="ARBA" id="ARBA00008518"/>
    </source>
</evidence>
<dbReference type="InterPro" id="IPR001841">
    <property type="entry name" value="Znf_RING"/>
</dbReference>
<feature type="region of interest" description="Disordered" evidence="12">
    <location>
        <begin position="425"/>
        <end position="455"/>
    </location>
</feature>
<feature type="domain" description="B box-type" evidence="14">
    <location>
        <begin position="103"/>
        <end position="149"/>
    </location>
</feature>
<evidence type="ECO:0000256" key="1">
    <source>
        <dbReference type="ARBA" id="ARBA00000900"/>
    </source>
</evidence>
<keyword evidence="8" id="KW-0862">Zinc</keyword>
<dbReference type="SUPFAM" id="SSF57850">
    <property type="entry name" value="RING/U-box"/>
    <property type="match status" value="1"/>
</dbReference>
<dbReference type="Pfam" id="PF01436">
    <property type="entry name" value="NHL"/>
    <property type="match status" value="2"/>
</dbReference>
<evidence type="ECO:0000256" key="10">
    <source>
        <dbReference type="PROSITE-ProRule" id="PRU00504"/>
    </source>
</evidence>
<evidence type="ECO:0000256" key="9">
    <source>
        <dbReference type="PROSITE-ProRule" id="PRU00024"/>
    </source>
</evidence>
<dbReference type="InterPro" id="IPR013083">
    <property type="entry name" value="Znf_RING/FYVE/PHD"/>
</dbReference>
<feature type="repeat" description="NHL" evidence="10">
    <location>
        <begin position="765"/>
        <end position="806"/>
    </location>
</feature>
<dbReference type="PANTHER" id="PTHR25462:SF296">
    <property type="entry name" value="MEIOTIC P26, ISOFORM F"/>
    <property type="match status" value="1"/>
</dbReference>
<dbReference type="SUPFAM" id="SSF101898">
    <property type="entry name" value="NHL repeat"/>
    <property type="match status" value="1"/>
</dbReference>
<dbReference type="InterPro" id="IPR017907">
    <property type="entry name" value="Znf_RING_CS"/>
</dbReference>
<organism evidence="15 16">
    <name type="scientific">Clavelina lepadiformis</name>
    <name type="common">Light-bulb sea squirt</name>
    <name type="synonym">Ascidia lepadiformis</name>
    <dbReference type="NCBI Taxonomy" id="159417"/>
    <lineage>
        <taxon>Eukaryota</taxon>
        <taxon>Metazoa</taxon>
        <taxon>Chordata</taxon>
        <taxon>Tunicata</taxon>
        <taxon>Ascidiacea</taxon>
        <taxon>Aplousobranchia</taxon>
        <taxon>Clavelinidae</taxon>
        <taxon>Clavelina</taxon>
    </lineage>
</organism>
<evidence type="ECO:0000256" key="4">
    <source>
        <dbReference type="ARBA" id="ARBA00022553"/>
    </source>
</evidence>
<dbReference type="EMBL" id="CAWYQH010000141">
    <property type="protein sequence ID" value="CAK8694792.1"/>
    <property type="molecule type" value="Genomic_DNA"/>
</dbReference>
<gene>
    <name evidence="15" type="ORF">CVLEPA_LOCUS28129</name>
</gene>
<feature type="domain" description="B box-type" evidence="14">
    <location>
        <begin position="164"/>
        <end position="205"/>
    </location>
</feature>
<keyword evidence="6" id="KW-0677">Repeat</keyword>
<reference evidence="15 16" key="1">
    <citation type="submission" date="2024-02" db="EMBL/GenBank/DDBJ databases">
        <authorList>
            <person name="Daric V."/>
            <person name="Darras S."/>
        </authorList>
    </citation>
    <scope>NUCLEOTIDE SEQUENCE [LARGE SCALE GENOMIC DNA]</scope>
</reference>
<feature type="domain" description="RING-type" evidence="13">
    <location>
        <begin position="18"/>
        <end position="60"/>
    </location>
</feature>
<evidence type="ECO:0000259" key="14">
    <source>
        <dbReference type="PROSITE" id="PS50119"/>
    </source>
</evidence>
<dbReference type="CDD" id="cd19757">
    <property type="entry name" value="Bbox1"/>
    <property type="match status" value="1"/>
</dbReference>
<dbReference type="Proteomes" id="UP001642483">
    <property type="component" value="Unassembled WGS sequence"/>
</dbReference>
<dbReference type="InterPro" id="IPR047153">
    <property type="entry name" value="TRIM45/56/19-like"/>
</dbReference>
<comment type="caution">
    <text evidence="15">The sequence shown here is derived from an EMBL/GenBank/DDBJ whole genome shotgun (WGS) entry which is preliminary data.</text>
</comment>
<dbReference type="Gene3D" id="2.120.10.30">
    <property type="entry name" value="TolB, C-terminal domain"/>
    <property type="match status" value="1"/>
</dbReference>
<evidence type="ECO:0000256" key="3">
    <source>
        <dbReference type="ARBA" id="ARBA00012483"/>
    </source>
</evidence>
<evidence type="ECO:0000256" key="6">
    <source>
        <dbReference type="ARBA" id="ARBA00022737"/>
    </source>
</evidence>
<protein>
    <recommendedName>
        <fullName evidence="3">RING-type E3 ubiquitin transferase</fullName>
        <ecNumber evidence="3">2.3.2.27</ecNumber>
    </recommendedName>
</protein>
<sequence>MACSQALLSQINDDYLTCQICMEPYQSPKVLTCQHSFCTSCLESCDKTAQGSYILCPICRQRTILGLKGIEGLKNNFVLSNIIDMLVEWRRVHTREGQRDNTEMCQTCPSNDATMATYQCIECLDQLCADCAAFHSRTKLTRDHEVVPLHEIENGKHKDKIHSQEMSRCTLHEPLKLEQYCSKCDLLICRDCIIAHHQGHPLMPIKDAVRQFKFQVQEIQGEMEFGVESSRKSLEELIQIEEEERQELAQVEQDIERLTSDFISLIKEKRATLLKETEDIQNKKLSNLSVAKEHLEVQLRCMLNCTQLSSCVLQDGTAAEILSLRKRVAETMNELKETAYQVQENYKESIAQDHYIRYTPGNIAEHTAKGMGVTEKIRSTKAKQISLNVFIKPSERVAQAEEDRNGLSQHKYHMLKVELPVLPAKSSKPKLGTPVAKRRHLGVNSGQTVKEKQLQDNYEQNHSDVYCGDNSASSQHCDLKVNSVATSSKQRLDDTKQYHCNQKNEPLFVQIPDEKDEQNTPTPSPRVRAKNKESPKHTQGLIKEYPNSTKPTMVKPSVIVKPTIAETPDCYKITRAKGTVPVPVKSHSNINKVLPNHFSTLPHKPTYVANGSNMAVVQPCRAAPKPPKKPSKVKIIPENGYHTVATSKPKVKSYKKAPAPLPPKTSHTQATLQADIVKVFGNKGQGYRDFQAPPLGVAMTIDKTLVLDSHGQQLVIFNSDGFYMCRFTVNIPNQGKLKPINLAVSPTNQVYVLYKNIVTVWSYDGTLLTLFGHGELYGAHGIAVDSQGRVIVSDLQKHQVIVFNKHGQKVLEFGQLGEGNHHFQGPRYVCATSRDEIVVSDHNNHCVKIFDKDGKFLMKMGGKGYSNENVSHPEGIAAVSPGKGRAEAILVADEGNNRIVAFDLQGCFKCNVVEQANDLGLKSPQCIAVSLHGKLVVLQTNSIQARMYELHTVIR</sequence>